<dbReference type="OrthoDB" id="10066351at2759"/>
<keyword evidence="1" id="KW-0812">Transmembrane</keyword>
<dbReference type="Gene3D" id="3.40.50.720">
    <property type="entry name" value="NAD(P)-binding Rossmann-like Domain"/>
    <property type="match status" value="1"/>
</dbReference>
<organism evidence="4">
    <name type="scientific">Anisakis simplex</name>
    <name type="common">Herring worm</name>
    <dbReference type="NCBI Taxonomy" id="6269"/>
    <lineage>
        <taxon>Eukaryota</taxon>
        <taxon>Metazoa</taxon>
        <taxon>Ecdysozoa</taxon>
        <taxon>Nematoda</taxon>
        <taxon>Chromadorea</taxon>
        <taxon>Rhabditida</taxon>
        <taxon>Spirurina</taxon>
        <taxon>Ascaridomorpha</taxon>
        <taxon>Ascaridoidea</taxon>
        <taxon>Anisakidae</taxon>
        <taxon>Anisakis</taxon>
        <taxon>Anisakis simplex complex</taxon>
    </lineage>
</organism>
<protein>
    <submittedName>
        <fullName evidence="4">Estradiol 17-beta-dehydrogenase 2</fullName>
    </submittedName>
</protein>
<evidence type="ECO:0000313" key="3">
    <source>
        <dbReference type="Proteomes" id="UP000267096"/>
    </source>
</evidence>
<name>A0A0M3J246_ANISI</name>
<dbReference type="GO" id="GO:0016491">
    <property type="term" value="F:oxidoreductase activity"/>
    <property type="evidence" value="ECO:0007669"/>
    <property type="project" value="TreeGrafter"/>
</dbReference>
<keyword evidence="1" id="KW-1133">Transmembrane helix</keyword>
<accession>A0A0M3J246</accession>
<dbReference type="AlphaFoldDB" id="A0A0M3J246"/>
<evidence type="ECO:0000313" key="4">
    <source>
        <dbReference type="WBParaSite" id="ASIM_0000160201-mRNA-1"/>
    </source>
</evidence>
<gene>
    <name evidence="2" type="ORF">ASIM_LOCUS1479</name>
</gene>
<dbReference type="GO" id="GO:0008202">
    <property type="term" value="P:steroid metabolic process"/>
    <property type="evidence" value="ECO:0007669"/>
    <property type="project" value="TreeGrafter"/>
</dbReference>
<reference evidence="2 3" key="2">
    <citation type="submission" date="2018-11" db="EMBL/GenBank/DDBJ databases">
        <authorList>
            <consortium name="Pathogen Informatics"/>
        </authorList>
    </citation>
    <scope>NUCLEOTIDE SEQUENCE [LARGE SCALE GENOMIC DNA]</scope>
</reference>
<reference evidence="4" key="1">
    <citation type="submission" date="2017-02" db="UniProtKB">
        <authorList>
            <consortium name="WormBaseParasite"/>
        </authorList>
    </citation>
    <scope>IDENTIFICATION</scope>
</reference>
<dbReference type="Proteomes" id="UP000267096">
    <property type="component" value="Unassembled WGS sequence"/>
</dbReference>
<dbReference type="WBParaSite" id="ASIM_0000160201-mRNA-1">
    <property type="protein sequence ID" value="ASIM_0000160201-mRNA-1"/>
    <property type="gene ID" value="ASIM_0000160201"/>
</dbReference>
<feature type="transmembrane region" description="Helical" evidence="1">
    <location>
        <begin position="7"/>
        <end position="27"/>
    </location>
</feature>
<evidence type="ECO:0000256" key="1">
    <source>
        <dbReference type="SAM" id="Phobius"/>
    </source>
</evidence>
<dbReference type="SUPFAM" id="SSF51735">
    <property type="entry name" value="NAD(P)-binding Rossmann-fold domains"/>
    <property type="match status" value="1"/>
</dbReference>
<keyword evidence="3" id="KW-1185">Reference proteome</keyword>
<proteinExistence type="predicted"/>
<dbReference type="EMBL" id="UYRR01001589">
    <property type="protein sequence ID" value="VDK18804.1"/>
    <property type="molecule type" value="Genomic_DNA"/>
</dbReference>
<keyword evidence="1" id="KW-0472">Membrane</keyword>
<evidence type="ECO:0000313" key="2">
    <source>
        <dbReference type="EMBL" id="VDK18804.1"/>
    </source>
</evidence>
<dbReference type="PANTHER" id="PTHR43313:SF1">
    <property type="entry name" value="3BETA-HYDROXYSTEROID DEHYDROGENASE DHS-16"/>
    <property type="match status" value="1"/>
</dbReference>
<sequence>MELECCCCWSCYILLLIPLYYLIKYFYELPKVRDLSSKAVLITGCDSGLGRMLALKCAEKGMTVFAGCTTKEVRLSILH</sequence>
<dbReference type="PANTHER" id="PTHR43313">
    <property type="entry name" value="SHORT-CHAIN DEHYDROGENASE/REDUCTASE FAMILY 9C"/>
    <property type="match status" value="1"/>
</dbReference>
<dbReference type="InterPro" id="IPR036291">
    <property type="entry name" value="NAD(P)-bd_dom_sf"/>
</dbReference>